<dbReference type="Proteomes" id="UP000005622">
    <property type="component" value="Unassembled WGS sequence"/>
</dbReference>
<dbReference type="InterPro" id="IPR016123">
    <property type="entry name" value="Mog1/PsbP_a/b/a-sand"/>
</dbReference>
<proteinExistence type="predicted"/>
<organism evidence="1">
    <name type="scientific">Nematocida ausubeli (strain ATCC PRA-371 / ERTm2)</name>
    <name type="common">Nematode killer fungus</name>
    <dbReference type="NCBI Taxonomy" id="1913371"/>
    <lineage>
        <taxon>Eukaryota</taxon>
        <taxon>Fungi</taxon>
        <taxon>Fungi incertae sedis</taxon>
        <taxon>Microsporidia</taxon>
        <taxon>Nematocida</taxon>
    </lineage>
</organism>
<name>H8ZCV0_NEMA1</name>
<protein>
    <recommendedName>
        <fullName evidence="2">Mog1p/PsbP-like protein</fullName>
    </recommendedName>
</protein>
<evidence type="ECO:0000313" key="1">
    <source>
        <dbReference type="EMBL" id="EHY65490.1"/>
    </source>
</evidence>
<reference evidence="1" key="1">
    <citation type="submission" date="2011-03" db="EMBL/GenBank/DDBJ databases">
        <title>The Genome Sequence of Nematocida sp1 strain ERTm2.</title>
        <authorList>
            <consortium name="The Broad Institute Genome Sequencing Platform"/>
            <consortium name="The Broad Institute Genome Sequencing Center for Infectious Disease"/>
            <person name="Cuomo C."/>
            <person name="Troemel E."/>
            <person name="Young S.K."/>
            <person name="Zeng Q."/>
            <person name="Gargeya S."/>
            <person name="Fitzgerald M."/>
            <person name="Haas B."/>
            <person name="Abouelleil A."/>
            <person name="Alvarado L."/>
            <person name="Arachchi H.M."/>
            <person name="Berlin A."/>
            <person name="Brown A."/>
            <person name="Chapman S.B."/>
            <person name="Chen Z."/>
            <person name="Dunbar C."/>
            <person name="Freedman E."/>
            <person name="Gearin G."/>
            <person name="Gellesch M."/>
            <person name="Goldberg J."/>
            <person name="Griggs A."/>
            <person name="Gujja S."/>
            <person name="Heilman E.R."/>
            <person name="Heiman D."/>
            <person name="Howarth C."/>
            <person name="Larson L."/>
            <person name="Lui A."/>
            <person name="MacDonald P.J.P."/>
            <person name="Mehta T."/>
            <person name="Montmayeur A."/>
            <person name="Murphy C."/>
            <person name="Neiman D."/>
            <person name="Pearson M."/>
            <person name="Priest M."/>
            <person name="Roberts A."/>
            <person name="Saif S."/>
            <person name="Shea T."/>
            <person name="Shenoy N."/>
            <person name="Sisk P."/>
            <person name="Stolte C."/>
            <person name="Sykes S."/>
            <person name="White J."/>
            <person name="Yandava C."/>
            <person name="Wortman J."/>
            <person name="Nusbaum C."/>
            <person name="Birren B."/>
        </authorList>
    </citation>
    <scope>NUCLEOTIDE SEQUENCE</scope>
    <source>
        <strain evidence="1">ERTm2</strain>
    </source>
</reference>
<gene>
    <name evidence="1" type="ORF">NERG_01097</name>
</gene>
<accession>H8ZCV0</accession>
<dbReference type="HOGENOM" id="CLU_1503843_0_0_1"/>
<dbReference type="AlphaFoldDB" id="H8ZCV0"/>
<dbReference type="EMBL" id="JH604635">
    <property type="protein sequence ID" value="EHY65490.1"/>
    <property type="molecule type" value="Genomic_DNA"/>
</dbReference>
<sequence length="179" mass="20374">MFLYDNSIDIKIPREHRDISQLIAAQNYQYMFAGGTDQDEFLIVDLMQPIPDVDLHIEDILGMNDVDGATVVSIQYTSTEFKRGIDTFLGKYRSSVRPVEVKKQPGMLDWMIAKVDGYISRNDGKVRLMHIYIGVTKYALSDIVLSLFKEGDVSAEKEAEIHEMMSTVKVLNSDIFITQ</sequence>
<evidence type="ECO:0008006" key="2">
    <source>
        <dbReference type="Google" id="ProtNLM"/>
    </source>
</evidence>
<dbReference type="SUPFAM" id="SSF55724">
    <property type="entry name" value="Mog1p/PsbP-like"/>
    <property type="match status" value="1"/>
</dbReference>